<reference evidence="4" key="1">
    <citation type="submission" date="2018-05" db="EMBL/GenBank/DDBJ databases">
        <authorList>
            <person name="Lanie J.A."/>
            <person name="Ng W.-L."/>
            <person name="Kazmierczak K.M."/>
            <person name="Andrzejewski T.M."/>
            <person name="Davidsen T.M."/>
            <person name="Wayne K.J."/>
            <person name="Tettelin H."/>
            <person name="Glass J.I."/>
            <person name="Rusch D."/>
            <person name="Podicherti R."/>
            <person name="Tsui H.-C.T."/>
            <person name="Winkler M.E."/>
        </authorList>
    </citation>
    <scope>NUCLEOTIDE SEQUENCE</scope>
</reference>
<keyword evidence="1" id="KW-0812">Transmembrane</keyword>
<feature type="transmembrane region" description="Helical" evidence="1">
    <location>
        <begin position="6"/>
        <end position="35"/>
    </location>
</feature>
<dbReference type="Pfam" id="PF20580">
    <property type="entry name" value="DUF6784"/>
    <property type="match status" value="1"/>
</dbReference>
<dbReference type="InterPro" id="IPR046711">
    <property type="entry name" value="DUF6784"/>
</dbReference>
<feature type="domain" description="DUF6784" evidence="2">
    <location>
        <begin position="124"/>
        <end position="215"/>
    </location>
</feature>
<dbReference type="AlphaFoldDB" id="A0A382MXS9"/>
<evidence type="ECO:0000259" key="3">
    <source>
        <dbReference type="Pfam" id="PF20581"/>
    </source>
</evidence>
<protein>
    <recommendedName>
        <fullName evidence="5">OPT family oligopeptide transporter</fullName>
    </recommendedName>
</protein>
<accession>A0A382MXS9</accession>
<organism evidence="4">
    <name type="scientific">marine metagenome</name>
    <dbReference type="NCBI Taxonomy" id="408172"/>
    <lineage>
        <taxon>unclassified sequences</taxon>
        <taxon>metagenomes</taxon>
        <taxon>ecological metagenomes</taxon>
    </lineage>
</organism>
<feature type="non-terminal residue" evidence="4">
    <location>
        <position position="1"/>
    </location>
</feature>
<keyword evidence="1" id="KW-1133">Transmembrane helix</keyword>
<name>A0A382MXS9_9ZZZZ</name>
<evidence type="ECO:0000256" key="1">
    <source>
        <dbReference type="SAM" id="Phobius"/>
    </source>
</evidence>
<feature type="transmembrane region" description="Helical" evidence="1">
    <location>
        <begin position="121"/>
        <end position="140"/>
    </location>
</feature>
<feature type="transmembrane region" description="Helical" evidence="1">
    <location>
        <begin position="152"/>
        <end position="175"/>
    </location>
</feature>
<evidence type="ECO:0000259" key="2">
    <source>
        <dbReference type="Pfam" id="PF20580"/>
    </source>
</evidence>
<feature type="transmembrane region" description="Helical" evidence="1">
    <location>
        <begin position="195"/>
        <end position="216"/>
    </location>
</feature>
<dbReference type="InterPro" id="IPR046712">
    <property type="entry name" value="DUF6785"/>
</dbReference>
<feature type="domain" description="DUF6785" evidence="3">
    <location>
        <begin position="5"/>
        <end position="91"/>
    </location>
</feature>
<proteinExistence type="predicted"/>
<dbReference type="Pfam" id="PF20581">
    <property type="entry name" value="DUF6785"/>
    <property type="match status" value="1"/>
</dbReference>
<gene>
    <name evidence="4" type="ORF">METZ01_LOCUS306174</name>
</gene>
<sequence>TARSPIVPAYFIISGFGTSMLGIKGLVALNFTFIWQGESRTSPMVAASNGLKLAESVRGSKTRLFWGMMIALICSLVASLFITLELSYNFGAINLNLLQWAGAHGWPYIGPVSEAMPEANMRGWIFKAIGGAFEFLLMWAQHRWHWWPLHPIGFTIAFGWLMSSVWFSAFIAWLLKAMILHVGGGKLFQGLKPFFLGLILGEVMTAGAWAVIYSLTVENGKVLSNM</sequence>
<evidence type="ECO:0008006" key="5">
    <source>
        <dbReference type="Google" id="ProtNLM"/>
    </source>
</evidence>
<dbReference type="EMBL" id="UINC01096440">
    <property type="protein sequence ID" value="SVC53320.1"/>
    <property type="molecule type" value="Genomic_DNA"/>
</dbReference>
<feature type="transmembrane region" description="Helical" evidence="1">
    <location>
        <begin position="64"/>
        <end position="84"/>
    </location>
</feature>
<keyword evidence="1" id="KW-0472">Membrane</keyword>
<evidence type="ECO:0000313" key="4">
    <source>
        <dbReference type="EMBL" id="SVC53320.1"/>
    </source>
</evidence>